<evidence type="ECO:0000313" key="3">
    <source>
        <dbReference type="Proteomes" id="UP000286260"/>
    </source>
</evidence>
<comment type="caution">
    <text evidence="2">The sequence shown here is derived from an EMBL/GenBank/DDBJ whole genome shotgun (WGS) entry which is preliminary data.</text>
</comment>
<feature type="region of interest" description="Disordered" evidence="1">
    <location>
        <begin position="1"/>
        <end position="46"/>
    </location>
</feature>
<feature type="compositionally biased region" description="Polar residues" evidence="1">
    <location>
        <begin position="22"/>
        <end position="45"/>
    </location>
</feature>
<dbReference type="InterPro" id="IPR027417">
    <property type="entry name" value="P-loop_NTPase"/>
</dbReference>
<dbReference type="SUPFAM" id="SSF52540">
    <property type="entry name" value="P-loop containing nucleoside triphosphate hydrolases"/>
    <property type="match status" value="1"/>
</dbReference>
<name>A0A3R6HRH7_9BACT</name>
<proteinExistence type="predicted"/>
<accession>A0A3R6HRH7</accession>
<reference evidence="2 3" key="1">
    <citation type="submission" date="2018-08" db="EMBL/GenBank/DDBJ databases">
        <title>A genome reference for cultivated species of the human gut microbiota.</title>
        <authorList>
            <person name="Zou Y."/>
            <person name="Xue W."/>
            <person name="Luo G."/>
        </authorList>
    </citation>
    <scope>NUCLEOTIDE SEQUENCE [LARGE SCALE GENOMIC DNA]</scope>
    <source>
        <strain evidence="2 3">AM34-17</strain>
    </source>
</reference>
<gene>
    <name evidence="2" type="ORF">DW828_18895</name>
</gene>
<dbReference type="RefSeq" id="WP_122205074.1">
    <property type="nucleotide sequence ID" value="NZ_JAQEWX010000038.1"/>
</dbReference>
<dbReference type="AlphaFoldDB" id="A0A3R6HRH7"/>
<protein>
    <submittedName>
        <fullName evidence="2">Uncharacterized protein</fullName>
    </submittedName>
</protein>
<dbReference type="Proteomes" id="UP000286260">
    <property type="component" value="Unassembled WGS sequence"/>
</dbReference>
<sequence length="318" mass="35867">MAEINLGSDSKADNRAAGPEIPSSSQKPQKLIGNSEQKSDTYSTEELNDPAKIKVTIADASTPLIVLFGPPSCGKTMTLIRLTRYLRSINGYAIEPVTCFRPAHDKNYEEMCSGFNAMINSNEAAASTNKINFMLIKIYYKGKAICQILEAPGEHYFDPKEPKEPNKEFLPYINAVISSRNRKIWAIIVEPDKTNPNMDSQRGNYVSKITNKLKKNISPHDKILFVFNKIDETPFVLSPGKAHIKEAMKETNDLYPNIFIPFLNINPITRFWKPYNFDFIPFQTGNYSEAADGALMYQEGHDAYPANLWNTIIKLVRG</sequence>
<evidence type="ECO:0000256" key="1">
    <source>
        <dbReference type="SAM" id="MobiDB-lite"/>
    </source>
</evidence>
<evidence type="ECO:0000313" key="2">
    <source>
        <dbReference type="EMBL" id="RHC79266.1"/>
    </source>
</evidence>
<organism evidence="2 3">
    <name type="scientific">Parabacteroides merdae</name>
    <dbReference type="NCBI Taxonomy" id="46503"/>
    <lineage>
        <taxon>Bacteria</taxon>
        <taxon>Pseudomonadati</taxon>
        <taxon>Bacteroidota</taxon>
        <taxon>Bacteroidia</taxon>
        <taxon>Bacteroidales</taxon>
        <taxon>Tannerellaceae</taxon>
        <taxon>Parabacteroides</taxon>
    </lineage>
</organism>
<dbReference type="EMBL" id="QSII01000039">
    <property type="protein sequence ID" value="RHC79266.1"/>
    <property type="molecule type" value="Genomic_DNA"/>
</dbReference>